<dbReference type="InterPro" id="IPR001054">
    <property type="entry name" value="A/G_cyclase"/>
</dbReference>
<proteinExistence type="predicted"/>
<dbReference type="Pfam" id="PF00211">
    <property type="entry name" value="Guanylate_cyc"/>
    <property type="match status" value="1"/>
</dbReference>
<dbReference type="GO" id="GO:0070482">
    <property type="term" value="P:response to oxygen levels"/>
    <property type="evidence" value="ECO:0007669"/>
    <property type="project" value="TreeGrafter"/>
</dbReference>
<sequence>MLSPINYAEPTTEGVKILIADDFEYLIDFIEAHLSRMLPEASFIRARNGYEVCTMAIRHAPDLILLDWEMPDFSGIGALQTLQGNPSTKEIPVIMVSGFSTPSHVNEALSAGAVDYLKKPIEPTELIARVRTALKLCEKIKQLQKQKEQIELVKLKRENLLKGLLPPEVLLSYEETGEIMPRRFRNVSVVMADLVDFTVKSQKMSPRRLLDELQTIFTAFDEITEKYKCTRIKTIGDAYMAVSGMWNQTENHALNAAKLADRMRQYIIEHNHKNKIDWKIRIGINSGDIIAGIPSRANLTYDIFGDTVNTAARMQTYSDPMQINISESTYQLLKDYYIIIKRISRKVKGKGALNMYYLHRPHLSRIPRSNEIPV</sequence>
<dbReference type="InterPro" id="IPR001789">
    <property type="entry name" value="Sig_transdc_resp-reg_receiver"/>
</dbReference>
<dbReference type="SMART" id="SM00044">
    <property type="entry name" value="CYCc"/>
    <property type="match status" value="1"/>
</dbReference>
<feature type="domain" description="Guanylate cyclase" evidence="3">
    <location>
        <begin position="188"/>
        <end position="315"/>
    </location>
</feature>
<dbReference type="Pfam" id="PF00072">
    <property type="entry name" value="Response_reg"/>
    <property type="match status" value="1"/>
</dbReference>
<dbReference type="PANTHER" id="PTHR45655:SF13">
    <property type="entry name" value="SOLUBLE GUANYLATE CYCLASE GCY-32-RELATED"/>
    <property type="match status" value="1"/>
</dbReference>
<evidence type="ECO:0000313" key="4">
    <source>
        <dbReference type="EMBL" id="URW80292.1"/>
    </source>
</evidence>
<protein>
    <submittedName>
        <fullName evidence="4">Response regulator</fullName>
    </submittedName>
</protein>
<evidence type="ECO:0000259" key="3">
    <source>
        <dbReference type="PROSITE" id="PS50125"/>
    </source>
</evidence>
<dbReference type="InterPro" id="IPR029787">
    <property type="entry name" value="Nucleotide_cyclase"/>
</dbReference>
<dbReference type="GO" id="GO:0019934">
    <property type="term" value="P:cGMP-mediated signaling"/>
    <property type="evidence" value="ECO:0007669"/>
    <property type="project" value="TreeGrafter"/>
</dbReference>
<evidence type="ECO:0000313" key="5">
    <source>
        <dbReference type="Proteomes" id="UP001056426"/>
    </source>
</evidence>
<feature type="domain" description="Response regulatory" evidence="2">
    <location>
        <begin position="16"/>
        <end position="134"/>
    </location>
</feature>
<dbReference type="SMART" id="SM00448">
    <property type="entry name" value="REC"/>
    <property type="match status" value="1"/>
</dbReference>
<evidence type="ECO:0000259" key="2">
    <source>
        <dbReference type="PROSITE" id="PS50110"/>
    </source>
</evidence>
<dbReference type="Proteomes" id="UP001056426">
    <property type="component" value="Chromosome"/>
</dbReference>
<accession>A0A9J6ZQR9</accession>
<name>A0A9J6ZQR9_9BACT</name>
<dbReference type="SUPFAM" id="SSF52172">
    <property type="entry name" value="CheY-like"/>
    <property type="match status" value="1"/>
</dbReference>
<dbReference type="Gene3D" id="3.30.70.1230">
    <property type="entry name" value="Nucleotide cyclase"/>
    <property type="match status" value="1"/>
</dbReference>
<dbReference type="KEGG" id="alkq:M9189_02845"/>
<reference evidence="4" key="2">
    <citation type="submission" date="2022-06" db="EMBL/GenBank/DDBJ databases">
        <title>Xiashengella guii gen. nov. sp. nov., a bacterium isolated form anaerobic digestion tank.</title>
        <authorList>
            <person name="Huang H."/>
        </authorList>
    </citation>
    <scope>NUCLEOTIDE SEQUENCE</scope>
    <source>
        <strain evidence="4">Ai-910</strain>
    </source>
</reference>
<keyword evidence="1" id="KW-0597">Phosphoprotein</keyword>
<dbReference type="GO" id="GO:0000160">
    <property type="term" value="P:phosphorelay signal transduction system"/>
    <property type="evidence" value="ECO:0007669"/>
    <property type="project" value="InterPro"/>
</dbReference>
<gene>
    <name evidence="4" type="ORF">M9189_02845</name>
</gene>
<dbReference type="GO" id="GO:0004383">
    <property type="term" value="F:guanylate cyclase activity"/>
    <property type="evidence" value="ECO:0007669"/>
    <property type="project" value="TreeGrafter"/>
</dbReference>
<dbReference type="PROSITE" id="PS50125">
    <property type="entry name" value="GUANYLATE_CYCLASE_2"/>
    <property type="match status" value="1"/>
</dbReference>
<organism evidence="4 5">
    <name type="scientific">Xiashengella succiniciproducens</name>
    <dbReference type="NCBI Taxonomy" id="2949635"/>
    <lineage>
        <taxon>Bacteria</taxon>
        <taxon>Pseudomonadati</taxon>
        <taxon>Bacteroidota</taxon>
        <taxon>Bacteroidia</taxon>
        <taxon>Marinilabiliales</taxon>
        <taxon>Marinilabiliaceae</taxon>
        <taxon>Xiashengella</taxon>
    </lineage>
</organism>
<dbReference type="Gene3D" id="3.40.50.2300">
    <property type="match status" value="1"/>
</dbReference>
<dbReference type="CDD" id="cd07302">
    <property type="entry name" value="CHD"/>
    <property type="match status" value="1"/>
</dbReference>
<dbReference type="AlphaFoldDB" id="A0A9J6ZQR9"/>
<dbReference type="EMBL" id="CP098400">
    <property type="protein sequence ID" value="URW80292.1"/>
    <property type="molecule type" value="Genomic_DNA"/>
</dbReference>
<keyword evidence="5" id="KW-1185">Reference proteome</keyword>
<dbReference type="PROSITE" id="PS50110">
    <property type="entry name" value="RESPONSE_REGULATORY"/>
    <property type="match status" value="1"/>
</dbReference>
<dbReference type="PANTHER" id="PTHR45655">
    <property type="entry name" value="GUANYLATE CYCLASE SOLUBLE SUBUNIT BETA-2"/>
    <property type="match status" value="1"/>
</dbReference>
<dbReference type="RefSeq" id="WP_250724432.1">
    <property type="nucleotide sequence ID" value="NZ_CP098400.1"/>
</dbReference>
<dbReference type="GO" id="GO:0008074">
    <property type="term" value="C:guanylate cyclase complex, soluble"/>
    <property type="evidence" value="ECO:0007669"/>
    <property type="project" value="TreeGrafter"/>
</dbReference>
<feature type="modified residue" description="4-aspartylphosphate" evidence="1">
    <location>
        <position position="67"/>
    </location>
</feature>
<dbReference type="InterPro" id="IPR011006">
    <property type="entry name" value="CheY-like_superfamily"/>
</dbReference>
<dbReference type="SUPFAM" id="SSF55073">
    <property type="entry name" value="Nucleotide cyclase"/>
    <property type="match status" value="1"/>
</dbReference>
<reference evidence="4" key="1">
    <citation type="submission" date="2022-05" db="EMBL/GenBank/DDBJ databases">
        <authorList>
            <person name="Sun X."/>
        </authorList>
    </citation>
    <scope>NUCLEOTIDE SEQUENCE</scope>
    <source>
        <strain evidence="4">Ai-910</strain>
    </source>
</reference>
<dbReference type="GO" id="GO:0004016">
    <property type="term" value="F:adenylate cyclase activity"/>
    <property type="evidence" value="ECO:0007669"/>
    <property type="project" value="UniProtKB-ARBA"/>
</dbReference>
<evidence type="ECO:0000256" key="1">
    <source>
        <dbReference type="PROSITE-ProRule" id="PRU00169"/>
    </source>
</evidence>